<keyword evidence="3" id="KW-1185">Reference proteome</keyword>
<evidence type="ECO:0000313" key="3">
    <source>
        <dbReference type="Proteomes" id="UP000198211"/>
    </source>
</evidence>
<sequence>MLNRGELVDASTQTKEDALVTTGMDVATQVSKSWLDRHECDPGEGSTQYDDGGDAHVDVPPDFPIKREKNQGNGTSLEVHPELDTPGFHPETASYTPLERLEMEYERCMRVSDEEMDLEPVPELSELHPGCDIDQADVGIPGDTSPDDETRMRAILKRNRKIFLGDGNAAPARARGVVCDPDLGDAKPIALRSRSIGRT</sequence>
<dbReference type="GO" id="GO:0006508">
    <property type="term" value="P:proteolysis"/>
    <property type="evidence" value="ECO:0007669"/>
    <property type="project" value="UniProtKB-KW"/>
</dbReference>
<keyword evidence="2" id="KW-0645">Protease</keyword>
<organism evidence="2 3">
    <name type="scientific">Phytophthora megakarya</name>
    <dbReference type="NCBI Taxonomy" id="4795"/>
    <lineage>
        <taxon>Eukaryota</taxon>
        <taxon>Sar</taxon>
        <taxon>Stramenopiles</taxon>
        <taxon>Oomycota</taxon>
        <taxon>Peronosporomycetes</taxon>
        <taxon>Peronosporales</taxon>
        <taxon>Peronosporaceae</taxon>
        <taxon>Phytophthora</taxon>
    </lineage>
</organism>
<feature type="compositionally biased region" description="Basic and acidic residues" evidence="1">
    <location>
        <begin position="53"/>
        <end position="70"/>
    </location>
</feature>
<proteinExistence type="predicted"/>
<feature type="region of interest" description="Disordered" evidence="1">
    <location>
        <begin position="37"/>
        <end position="93"/>
    </location>
</feature>
<protein>
    <submittedName>
        <fullName evidence="2">Eukaryotic/viral aspartic protease</fullName>
    </submittedName>
</protein>
<comment type="caution">
    <text evidence="2">The sequence shown here is derived from an EMBL/GenBank/DDBJ whole genome shotgun (WGS) entry which is preliminary data.</text>
</comment>
<reference evidence="3" key="1">
    <citation type="submission" date="2017-03" db="EMBL/GenBank/DDBJ databases">
        <title>Phytopthora megakarya and P. palmivora, two closely related causual agents of cacao black pod achieved similar genome size and gene model numbers by different mechanisms.</title>
        <authorList>
            <person name="Ali S."/>
            <person name="Shao J."/>
            <person name="Larry D.J."/>
            <person name="Kronmiller B."/>
            <person name="Shen D."/>
            <person name="Strem M.D."/>
            <person name="Melnick R.L."/>
            <person name="Guiltinan M.J."/>
            <person name="Tyler B.M."/>
            <person name="Meinhardt L.W."/>
            <person name="Bailey B.A."/>
        </authorList>
    </citation>
    <scope>NUCLEOTIDE SEQUENCE [LARGE SCALE GENOMIC DNA]</scope>
    <source>
        <strain evidence="3">zdho120</strain>
    </source>
</reference>
<gene>
    <name evidence="2" type="ORF">PHMEG_00011967</name>
</gene>
<keyword evidence="2" id="KW-0378">Hydrolase</keyword>
<name>A0A225WCH6_9STRA</name>
<evidence type="ECO:0000256" key="1">
    <source>
        <dbReference type="SAM" id="MobiDB-lite"/>
    </source>
</evidence>
<dbReference type="AlphaFoldDB" id="A0A225WCH6"/>
<feature type="region of interest" description="Disordered" evidence="1">
    <location>
        <begin position="128"/>
        <end position="148"/>
    </location>
</feature>
<dbReference type="EMBL" id="NBNE01001315">
    <property type="protein sequence ID" value="OWZ14540.1"/>
    <property type="molecule type" value="Genomic_DNA"/>
</dbReference>
<evidence type="ECO:0000313" key="2">
    <source>
        <dbReference type="EMBL" id="OWZ14540.1"/>
    </source>
</evidence>
<accession>A0A225WCH6</accession>
<dbReference type="Proteomes" id="UP000198211">
    <property type="component" value="Unassembled WGS sequence"/>
</dbReference>
<dbReference type="GO" id="GO:0008233">
    <property type="term" value="F:peptidase activity"/>
    <property type="evidence" value="ECO:0007669"/>
    <property type="project" value="UniProtKB-KW"/>
</dbReference>